<accession>A0ABV0KDF3</accession>
<evidence type="ECO:0000313" key="2">
    <source>
        <dbReference type="Proteomes" id="UP001476950"/>
    </source>
</evidence>
<keyword evidence="2" id="KW-1185">Reference proteome</keyword>
<keyword evidence="1" id="KW-0489">Methyltransferase</keyword>
<gene>
    <name evidence="1" type="ORF">NDI38_02340</name>
</gene>
<dbReference type="Proteomes" id="UP001476950">
    <property type="component" value="Unassembled WGS sequence"/>
</dbReference>
<keyword evidence="1" id="KW-0808">Transferase</keyword>
<dbReference type="GO" id="GO:0008168">
    <property type="term" value="F:methyltransferase activity"/>
    <property type="evidence" value="ECO:0007669"/>
    <property type="project" value="UniProtKB-KW"/>
</dbReference>
<name>A0ABV0KDF3_9CYAN</name>
<dbReference type="Gene3D" id="3.40.50.150">
    <property type="entry name" value="Vaccinia Virus protein VP39"/>
    <property type="match status" value="1"/>
</dbReference>
<dbReference type="InterPro" id="IPR029063">
    <property type="entry name" value="SAM-dependent_MTases_sf"/>
</dbReference>
<reference evidence="1 2" key="1">
    <citation type="submission" date="2022-04" db="EMBL/GenBank/DDBJ databases">
        <title>Positive selection, recombination, and allopatry shape intraspecific diversity of widespread and dominant cyanobacteria.</title>
        <authorList>
            <person name="Wei J."/>
            <person name="Shu W."/>
            <person name="Hu C."/>
        </authorList>
    </citation>
    <scope>NUCLEOTIDE SEQUENCE [LARGE SCALE GENOMIC DNA]</scope>
    <source>
        <strain evidence="1 2">AS-A4</strain>
    </source>
</reference>
<protein>
    <submittedName>
        <fullName evidence="1">Class I SAM-dependent methyltransferase</fullName>
    </submittedName>
</protein>
<comment type="caution">
    <text evidence="1">The sequence shown here is derived from an EMBL/GenBank/DDBJ whole genome shotgun (WGS) entry which is preliminary data.</text>
</comment>
<sequence>MKRIFKGILSPILKKLNLTPLYCLRKEFLQQSGWLLSFQAGEPVDKYRNPIPWMTYSFIKFMEGRVRKDMSVFEYGCGNSTLWWADRVYSVTSCEHDLQWFEKVKKSIPSNVALEHITLEHGGAYCKKIAAYTEEFNIVVIDGRDRVNCAVNALLSLKEDGVIIWDNSDREIYKEGYIFLLENGYKRLDFHGIGPINAYAWCTSVFYREKNCLGI</sequence>
<evidence type="ECO:0000313" key="1">
    <source>
        <dbReference type="EMBL" id="MEP1057258.1"/>
    </source>
</evidence>
<dbReference type="EMBL" id="JAMPLM010000001">
    <property type="protein sequence ID" value="MEP1057258.1"/>
    <property type="molecule type" value="Genomic_DNA"/>
</dbReference>
<organism evidence="1 2">
    <name type="scientific">Stenomitos frigidus AS-A4</name>
    <dbReference type="NCBI Taxonomy" id="2933935"/>
    <lineage>
        <taxon>Bacteria</taxon>
        <taxon>Bacillati</taxon>
        <taxon>Cyanobacteriota</taxon>
        <taxon>Cyanophyceae</taxon>
        <taxon>Leptolyngbyales</taxon>
        <taxon>Leptolyngbyaceae</taxon>
        <taxon>Stenomitos</taxon>
    </lineage>
</organism>
<dbReference type="RefSeq" id="WP_190454259.1">
    <property type="nucleotide sequence ID" value="NZ_JAMPLM010000001.1"/>
</dbReference>
<dbReference type="SUPFAM" id="SSF53335">
    <property type="entry name" value="S-adenosyl-L-methionine-dependent methyltransferases"/>
    <property type="match status" value="1"/>
</dbReference>
<proteinExistence type="predicted"/>
<dbReference type="GO" id="GO:0032259">
    <property type="term" value="P:methylation"/>
    <property type="evidence" value="ECO:0007669"/>
    <property type="project" value="UniProtKB-KW"/>
</dbReference>